<protein>
    <submittedName>
        <fullName evidence="2">Uncharacterized protein</fullName>
    </submittedName>
</protein>
<accession>A0ABQ5KIE9</accession>
<proteinExistence type="predicted"/>
<feature type="compositionally biased region" description="Polar residues" evidence="1">
    <location>
        <begin position="108"/>
        <end position="137"/>
    </location>
</feature>
<comment type="caution">
    <text evidence="2">The sequence shown here is derived from an EMBL/GenBank/DDBJ whole genome shotgun (WGS) entry which is preliminary data.</text>
</comment>
<evidence type="ECO:0000256" key="1">
    <source>
        <dbReference type="SAM" id="MobiDB-lite"/>
    </source>
</evidence>
<feature type="region of interest" description="Disordered" evidence="1">
    <location>
        <begin position="209"/>
        <end position="236"/>
    </location>
</feature>
<gene>
    <name evidence="2" type="ORF">ADUPG1_002260</name>
</gene>
<sequence length="236" mass="26458">MKTCALRGEGRKFNQNLTTPGYVTYWVTRLLEADVPLLIGLDGMNAMKVKLDLVDIRGYRGHADQTSEIGDLLKRLLDCVKSVKSVDKTTKPVVNTVKSVDAVHSVKQNVSSGSSVNPKDSVSSVRPENSASGGSQSVREKESQKEEEEDDSDSTARIERLLRDWDLPDEDRIGYFFLGKEYEAEKERIDRERSEHVLKVVAQKEAKRRESEARLIPKKPREVSETVSAPDVKALV</sequence>
<feature type="non-terminal residue" evidence="2">
    <location>
        <position position="236"/>
    </location>
</feature>
<dbReference type="Proteomes" id="UP001057375">
    <property type="component" value="Unassembled WGS sequence"/>
</dbReference>
<organism evidence="2 3">
    <name type="scientific">Aduncisulcus paluster</name>
    <dbReference type="NCBI Taxonomy" id="2918883"/>
    <lineage>
        <taxon>Eukaryota</taxon>
        <taxon>Metamonada</taxon>
        <taxon>Carpediemonas-like organisms</taxon>
        <taxon>Aduncisulcus</taxon>
    </lineage>
</organism>
<reference evidence="2" key="1">
    <citation type="submission" date="2022-03" db="EMBL/GenBank/DDBJ databases">
        <title>Draft genome sequence of Aduncisulcus paluster, a free-living microaerophilic Fornicata.</title>
        <authorList>
            <person name="Yuyama I."/>
            <person name="Kume K."/>
            <person name="Tamura T."/>
            <person name="Inagaki Y."/>
            <person name="Hashimoto T."/>
        </authorList>
    </citation>
    <scope>NUCLEOTIDE SEQUENCE</scope>
    <source>
        <strain evidence="2">NY0171</strain>
    </source>
</reference>
<evidence type="ECO:0000313" key="3">
    <source>
        <dbReference type="Proteomes" id="UP001057375"/>
    </source>
</evidence>
<evidence type="ECO:0000313" key="2">
    <source>
        <dbReference type="EMBL" id="GKT32295.1"/>
    </source>
</evidence>
<feature type="region of interest" description="Disordered" evidence="1">
    <location>
        <begin position="108"/>
        <end position="155"/>
    </location>
</feature>
<feature type="compositionally biased region" description="Basic and acidic residues" evidence="1">
    <location>
        <begin position="209"/>
        <end position="224"/>
    </location>
</feature>
<name>A0ABQ5KIE9_9EUKA</name>
<dbReference type="EMBL" id="BQXS01002519">
    <property type="protein sequence ID" value="GKT32295.1"/>
    <property type="molecule type" value="Genomic_DNA"/>
</dbReference>
<keyword evidence="3" id="KW-1185">Reference proteome</keyword>